<proteinExistence type="inferred from homology"/>
<dbReference type="GO" id="GO:0005655">
    <property type="term" value="C:nucleolar ribonuclease P complex"/>
    <property type="evidence" value="ECO:0007669"/>
    <property type="project" value="TreeGrafter"/>
</dbReference>
<feature type="region of interest" description="Disordered" evidence="4">
    <location>
        <begin position="277"/>
        <end position="351"/>
    </location>
</feature>
<dbReference type="PANTHER" id="PTHR13031">
    <property type="entry name" value="RIBONUCLEASE P SUBUNIT P30"/>
    <property type="match status" value="1"/>
</dbReference>
<dbReference type="Gene3D" id="3.20.20.140">
    <property type="entry name" value="Metal-dependent hydrolases"/>
    <property type="match status" value="1"/>
</dbReference>
<organism evidence="5 6">
    <name type="scientific">Owenia fusiformis</name>
    <name type="common">Polychaete worm</name>
    <dbReference type="NCBI Taxonomy" id="6347"/>
    <lineage>
        <taxon>Eukaryota</taxon>
        <taxon>Metazoa</taxon>
        <taxon>Spiralia</taxon>
        <taxon>Lophotrochozoa</taxon>
        <taxon>Annelida</taxon>
        <taxon>Polychaeta</taxon>
        <taxon>Sedentaria</taxon>
        <taxon>Canalipalpata</taxon>
        <taxon>Sabellida</taxon>
        <taxon>Oweniida</taxon>
        <taxon>Oweniidae</taxon>
        <taxon>Owenia</taxon>
    </lineage>
</organism>
<dbReference type="PANTHER" id="PTHR13031:SF0">
    <property type="entry name" value="RIBONUCLEASE P PROTEIN SUBUNIT P30"/>
    <property type="match status" value="1"/>
</dbReference>
<dbReference type="Pfam" id="PF01876">
    <property type="entry name" value="RNase_P_p30"/>
    <property type="match status" value="1"/>
</dbReference>
<dbReference type="AlphaFoldDB" id="A0A8J1T5K9"/>
<reference evidence="5" key="1">
    <citation type="submission" date="2022-03" db="EMBL/GenBank/DDBJ databases">
        <authorList>
            <person name="Martin C."/>
        </authorList>
    </citation>
    <scope>NUCLEOTIDE SEQUENCE</scope>
</reference>
<protein>
    <submittedName>
        <fullName evidence="5">Uncharacterized protein</fullName>
    </submittedName>
</protein>
<dbReference type="GO" id="GO:0003723">
    <property type="term" value="F:RNA binding"/>
    <property type="evidence" value="ECO:0007669"/>
    <property type="project" value="TreeGrafter"/>
</dbReference>
<evidence type="ECO:0000256" key="4">
    <source>
        <dbReference type="SAM" id="MobiDB-lite"/>
    </source>
</evidence>
<dbReference type="SUPFAM" id="SSF89550">
    <property type="entry name" value="PHP domain-like"/>
    <property type="match status" value="1"/>
</dbReference>
<name>A0A8J1T5K9_OWEFU</name>
<evidence type="ECO:0000256" key="2">
    <source>
        <dbReference type="ARBA" id="ARBA00007331"/>
    </source>
</evidence>
<evidence type="ECO:0000313" key="6">
    <source>
        <dbReference type="Proteomes" id="UP000749559"/>
    </source>
</evidence>
<keyword evidence="3" id="KW-0819">tRNA processing</keyword>
<dbReference type="OrthoDB" id="17948at2759"/>
<keyword evidence="6" id="KW-1185">Reference proteome</keyword>
<comment type="caution">
    <text evidence="5">The sequence shown here is derived from an EMBL/GenBank/DDBJ whole genome shotgun (WGS) entry which is preliminary data.</text>
</comment>
<evidence type="ECO:0000256" key="3">
    <source>
        <dbReference type="ARBA" id="ARBA00022694"/>
    </source>
</evidence>
<dbReference type="InterPro" id="IPR016195">
    <property type="entry name" value="Pol/histidinol_Pase-like"/>
</dbReference>
<feature type="compositionally biased region" description="Polar residues" evidence="4">
    <location>
        <begin position="309"/>
        <end position="324"/>
    </location>
</feature>
<feature type="compositionally biased region" description="Low complexity" evidence="4">
    <location>
        <begin position="283"/>
        <end position="296"/>
    </location>
</feature>
<evidence type="ECO:0000256" key="1">
    <source>
        <dbReference type="ARBA" id="ARBA00004123"/>
    </source>
</evidence>
<feature type="compositionally biased region" description="Basic and acidic residues" evidence="4">
    <location>
        <begin position="299"/>
        <end position="308"/>
    </location>
</feature>
<dbReference type="GO" id="GO:0008033">
    <property type="term" value="P:tRNA processing"/>
    <property type="evidence" value="ECO:0007669"/>
    <property type="project" value="UniProtKB-KW"/>
</dbReference>
<gene>
    <name evidence="5" type="ORF">OFUS_LOCUS10917</name>
</gene>
<dbReference type="InterPro" id="IPR002738">
    <property type="entry name" value="RNase_P_p30"/>
</dbReference>
<sequence>FKMSAHMDLDILHTNIHKTLESKVKLASELGYEVIAINNFVPEIKSVKKQKKGGEGQIIKIQSAETFRLSDEKLKTLKCPGRPLKQLTRFTTIIKDHPHIHQIGGNDIQSYDIVAAQPSNEKFWQAVCKSDVIDIISLDFTERLPFHIKRQQINEAIGKGIHFEINYSPALSSIDPQRYTISGAQELVKICKGKNIILSSRAVNAMDLRGPYDVANFSLLFGLNEEQAKAAVSTNCRAVLKHAESRKSIRGVLTFQSVPRTIEITPKELQERLAATAAEKTPNDNNINRSAINNNSKDNISRGLEKTDSQAPNGKLVNTSIDSSKSTKKRHCNEEDDQPHAKLLKTNENGS</sequence>
<dbReference type="EMBL" id="CAIIXF020000005">
    <property type="protein sequence ID" value="CAH1784779.1"/>
    <property type="molecule type" value="Genomic_DNA"/>
</dbReference>
<feature type="non-terminal residue" evidence="5">
    <location>
        <position position="1"/>
    </location>
</feature>
<comment type="subcellular location">
    <subcellularLocation>
        <location evidence="1">Nucleus</location>
    </subcellularLocation>
</comment>
<accession>A0A8J1T5K9</accession>
<dbReference type="Proteomes" id="UP000749559">
    <property type="component" value="Unassembled WGS sequence"/>
</dbReference>
<evidence type="ECO:0000313" key="5">
    <source>
        <dbReference type="EMBL" id="CAH1784779.1"/>
    </source>
</evidence>
<comment type="similarity">
    <text evidence="2">Belongs to the eukaryotic/archaeal RNase P protein component 3 family.</text>
</comment>